<evidence type="ECO:0000313" key="2">
    <source>
        <dbReference type="Proteomes" id="UP000234460"/>
    </source>
</evidence>
<comment type="caution">
    <text evidence="1">The sequence shown here is derived from an EMBL/GenBank/DDBJ whole genome shotgun (WGS) entry which is preliminary data.</text>
</comment>
<proteinExistence type="predicted"/>
<reference evidence="1 2" key="1">
    <citation type="submission" date="2017-11" db="EMBL/GenBank/DDBJ databases">
        <authorList>
            <person name="Lechat P."/>
        </authorList>
    </citation>
    <scope>NUCLEOTIDE SEQUENCE [LARGE SCALE GENOMIC DNA]</scope>
    <source>
        <strain evidence="1">L495</strain>
    </source>
</reference>
<evidence type="ECO:0000313" key="1">
    <source>
        <dbReference type="EMBL" id="SOR62120.1"/>
    </source>
</evidence>
<dbReference type="Proteomes" id="UP000234460">
    <property type="component" value="Chromosome LMANV2"/>
</dbReference>
<dbReference type="EMBL" id="OEJX01000034">
    <property type="protein sequence ID" value="SOR62120.1"/>
    <property type="molecule type" value="Genomic_DNA"/>
</dbReference>
<protein>
    <submittedName>
        <fullName evidence="1">Uncharacterized protein</fullName>
    </submittedName>
</protein>
<sequence length="87" mass="10482">MIRSCHFQTTVQRQDQSNANKYKVALHKNFPAFLSNHNQNCESEVYSYSQFLELFKNSFKKCKSFKRFFNLCLQNLCKRKDNYHFIG</sequence>
<name>A0AAQ1NYD0_LEPIR</name>
<organism evidence="1 2">
    <name type="scientific">Leptospira interrogans serovar Manilae</name>
    <dbReference type="NCBI Taxonomy" id="214675"/>
    <lineage>
        <taxon>Bacteria</taxon>
        <taxon>Pseudomonadati</taxon>
        <taxon>Spirochaetota</taxon>
        <taxon>Spirochaetia</taxon>
        <taxon>Leptospirales</taxon>
        <taxon>Leptospiraceae</taxon>
        <taxon>Leptospira</taxon>
    </lineage>
</organism>
<gene>
    <name evidence="1" type="ORF">LMANV2_40012</name>
</gene>
<accession>A0AAQ1NYD0</accession>
<dbReference type="AlphaFoldDB" id="A0AAQ1NYD0"/>